<reference evidence="1" key="1">
    <citation type="journal article" date="2015" name="Nature">
        <title>Complex archaea that bridge the gap between prokaryotes and eukaryotes.</title>
        <authorList>
            <person name="Spang A."/>
            <person name="Saw J.H."/>
            <person name="Jorgensen S.L."/>
            <person name="Zaremba-Niedzwiedzka K."/>
            <person name="Martijn J."/>
            <person name="Lind A.E."/>
            <person name="van Eijk R."/>
            <person name="Schleper C."/>
            <person name="Guy L."/>
            <person name="Ettema T.J."/>
        </authorList>
    </citation>
    <scope>NUCLEOTIDE SEQUENCE</scope>
</reference>
<gene>
    <name evidence="1" type="ORF">LCGC14_2831880</name>
</gene>
<evidence type="ECO:0000313" key="1">
    <source>
        <dbReference type="EMBL" id="KKK79599.1"/>
    </source>
</evidence>
<dbReference type="EMBL" id="LAZR01053954">
    <property type="protein sequence ID" value="KKK79599.1"/>
    <property type="molecule type" value="Genomic_DNA"/>
</dbReference>
<accession>A0A0F9AM83</accession>
<evidence type="ECO:0008006" key="2">
    <source>
        <dbReference type="Google" id="ProtNLM"/>
    </source>
</evidence>
<sequence>MKSNIIGTFTGKLVNPFAMTVDDICIKDIAHSLAMTCRFRGHVSQYYSVAEHCVRCAEIGLHSPDGYGLARYRLLHDAPEAYLCDVPSPLKGQFPILKCVEEQIFAVMCDKFQIPTMSEEVEIAIKHADLVLLATEARDLCAFDLDRTLPSPLPDEIIPWPWEDAEERYLELAHHLLLCDTEVVNGIEEK</sequence>
<comment type="caution">
    <text evidence="1">The sequence shown here is derived from an EMBL/GenBank/DDBJ whole genome shotgun (WGS) entry which is preliminary data.</text>
</comment>
<dbReference type="SUPFAM" id="SSF109604">
    <property type="entry name" value="HD-domain/PDEase-like"/>
    <property type="match status" value="1"/>
</dbReference>
<name>A0A0F9AM83_9ZZZZ</name>
<organism evidence="1">
    <name type="scientific">marine sediment metagenome</name>
    <dbReference type="NCBI Taxonomy" id="412755"/>
    <lineage>
        <taxon>unclassified sequences</taxon>
        <taxon>metagenomes</taxon>
        <taxon>ecological metagenomes</taxon>
    </lineage>
</organism>
<dbReference type="AlphaFoldDB" id="A0A0F9AM83"/>
<proteinExistence type="predicted"/>
<dbReference type="Gene3D" id="1.10.3210.10">
    <property type="entry name" value="Hypothetical protein af1432"/>
    <property type="match status" value="1"/>
</dbReference>
<protein>
    <recommendedName>
        <fullName evidence="2">HD domain-containing protein</fullName>
    </recommendedName>
</protein>